<name>A0A699HHB9_TANCI</name>
<sequence>DGLDKSAPHCWIGYKVPMVFLICVGLALHVVFGKALLLLFLFLEEEEEEVIVVVWICLTLMKVLDLIYSVLMWI</sequence>
<keyword evidence="1" id="KW-0472">Membrane</keyword>
<evidence type="ECO:0000313" key="2">
    <source>
        <dbReference type="EMBL" id="GEY18497.1"/>
    </source>
</evidence>
<keyword evidence="1" id="KW-1133">Transmembrane helix</keyword>
<reference evidence="2" key="1">
    <citation type="journal article" date="2019" name="Sci. Rep.">
        <title>Draft genome of Tanacetum cinerariifolium, the natural source of mosquito coil.</title>
        <authorList>
            <person name="Yamashiro T."/>
            <person name="Shiraishi A."/>
            <person name="Satake H."/>
            <person name="Nakayama K."/>
        </authorList>
    </citation>
    <scope>NUCLEOTIDE SEQUENCE</scope>
</reference>
<feature type="non-terminal residue" evidence="2">
    <location>
        <position position="1"/>
    </location>
</feature>
<gene>
    <name evidence="2" type="ORF">Tci_390471</name>
</gene>
<dbReference type="AlphaFoldDB" id="A0A699HHB9"/>
<organism evidence="2">
    <name type="scientific">Tanacetum cinerariifolium</name>
    <name type="common">Dalmatian daisy</name>
    <name type="synonym">Chrysanthemum cinerariifolium</name>
    <dbReference type="NCBI Taxonomy" id="118510"/>
    <lineage>
        <taxon>Eukaryota</taxon>
        <taxon>Viridiplantae</taxon>
        <taxon>Streptophyta</taxon>
        <taxon>Embryophyta</taxon>
        <taxon>Tracheophyta</taxon>
        <taxon>Spermatophyta</taxon>
        <taxon>Magnoliopsida</taxon>
        <taxon>eudicotyledons</taxon>
        <taxon>Gunneridae</taxon>
        <taxon>Pentapetalae</taxon>
        <taxon>asterids</taxon>
        <taxon>campanulids</taxon>
        <taxon>Asterales</taxon>
        <taxon>Asteraceae</taxon>
        <taxon>Asteroideae</taxon>
        <taxon>Anthemideae</taxon>
        <taxon>Anthemidinae</taxon>
        <taxon>Tanacetum</taxon>
    </lineage>
</organism>
<protein>
    <submittedName>
        <fullName evidence="2">Uncharacterized protein</fullName>
    </submittedName>
</protein>
<dbReference type="EMBL" id="BKCJ010158236">
    <property type="protein sequence ID" value="GEY18497.1"/>
    <property type="molecule type" value="Genomic_DNA"/>
</dbReference>
<evidence type="ECO:0000256" key="1">
    <source>
        <dbReference type="SAM" id="Phobius"/>
    </source>
</evidence>
<comment type="caution">
    <text evidence="2">The sequence shown here is derived from an EMBL/GenBank/DDBJ whole genome shotgun (WGS) entry which is preliminary data.</text>
</comment>
<accession>A0A699HHB9</accession>
<proteinExistence type="predicted"/>
<feature type="transmembrane region" description="Helical" evidence="1">
    <location>
        <begin position="18"/>
        <end position="43"/>
    </location>
</feature>
<keyword evidence="1" id="KW-0812">Transmembrane</keyword>
<feature type="transmembrane region" description="Helical" evidence="1">
    <location>
        <begin position="50"/>
        <end position="71"/>
    </location>
</feature>